<dbReference type="SUPFAM" id="SSF56349">
    <property type="entry name" value="DNA breaking-rejoining enzymes"/>
    <property type="match status" value="1"/>
</dbReference>
<evidence type="ECO:0000256" key="3">
    <source>
        <dbReference type="ARBA" id="ARBA00023125"/>
    </source>
</evidence>
<dbReference type="EMBL" id="AP019370">
    <property type="protein sequence ID" value="BBH54743.1"/>
    <property type="molecule type" value="Genomic_DNA"/>
</dbReference>
<dbReference type="Gene3D" id="1.10.150.130">
    <property type="match status" value="1"/>
</dbReference>
<dbReference type="PANTHER" id="PTHR30349:SF41">
    <property type="entry name" value="INTEGRASE_RECOMBINASE PROTEIN MJ0367-RELATED"/>
    <property type="match status" value="1"/>
</dbReference>
<keyword evidence="2" id="KW-0229">DNA integration</keyword>
<dbReference type="GeneID" id="39493265"/>
<reference evidence="8 9" key="1">
    <citation type="submission" date="2018-12" db="EMBL/GenBank/DDBJ databases">
        <title>Rubrispira sanarue gen. nov., sp., nov., a member of the order Silvanigrellales, isolated from a brackish lake in Hamamatsu Japan.</title>
        <authorList>
            <person name="Maejima Y."/>
            <person name="Iino T."/>
            <person name="Muraguchi Y."/>
            <person name="Fukuda K."/>
            <person name="Nojiri H."/>
            <person name="Ohkuma M."/>
            <person name="Moriuchi R."/>
            <person name="Dohra H."/>
            <person name="Kimbara K."/>
            <person name="Shintani M."/>
        </authorList>
    </citation>
    <scope>NUCLEOTIDE SEQUENCE [LARGE SCALE GENOMIC DNA]</scope>
    <source>
        <strain evidence="8 9">RF1110005</strain>
        <plasmid evidence="8 9">68K</plasmid>
    </source>
</reference>
<name>A0A4P2VMU8_FLUSA</name>
<evidence type="ECO:0000313" key="8">
    <source>
        <dbReference type="EMBL" id="BBH54743.1"/>
    </source>
</evidence>
<dbReference type="GO" id="GO:0015074">
    <property type="term" value="P:DNA integration"/>
    <property type="evidence" value="ECO:0007669"/>
    <property type="project" value="UniProtKB-KW"/>
</dbReference>
<sequence>MATGDKCYNLNQSLNSTQALLPLNSQKTTEKIEKELTQFLGSFTSKNTQENYARSLRGFFQFCNKKGEMILSASCIERFHVDAWKRELIQVSPPQTAANKLSALLSFLKFAHLSAWTLKDVGASVRLPRLQTGKGKTEALSEIELTRILKSLSTSFKLAIDPMGNPKHKKAWLRYVTFITLCSIGMRATELVSLKIRDLDLSGQHPRLHLKLKGGMLHAPLISLELANILKLYLVTLRFAANENDPLFALTPYSNKPLSREYLARLVKGIAKENGVSKEISPHSCRATVASLLHKENVPIGEIQELLGHRSIITTMSYIRKIEEESQSAARKNPIFKLMEG</sequence>
<evidence type="ECO:0000256" key="5">
    <source>
        <dbReference type="PROSITE-ProRule" id="PRU01248"/>
    </source>
</evidence>
<dbReference type="GO" id="GO:0003677">
    <property type="term" value="F:DNA binding"/>
    <property type="evidence" value="ECO:0007669"/>
    <property type="project" value="UniProtKB-UniRule"/>
</dbReference>
<dbReference type="InterPro" id="IPR013762">
    <property type="entry name" value="Integrase-like_cat_sf"/>
</dbReference>
<organism evidence="8 9">
    <name type="scientific">Fluviispira sanaruensis</name>
    <dbReference type="NCBI Taxonomy" id="2493639"/>
    <lineage>
        <taxon>Bacteria</taxon>
        <taxon>Pseudomonadati</taxon>
        <taxon>Bdellovibrionota</taxon>
        <taxon>Oligoflexia</taxon>
        <taxon>Silvanigrellales</taxon>
        <taxon>Silvanigrellaceae</taxon>
        <taxon>Fluviispira</taxon>
    </lineage>
</organism>
<dbReference type="PANTHER" id="PTHR30349">
    <property type="entry name" value="PHAGE INTEGRASE-RELATED"/>
    <property type="match status" value="1"/>
</dbReference>
<dbReference type="InterPro" id="IPR011010">
    <property type="entry name" value="DNA_brk_join_enz"/>
</dbReference>
<dbReference type="InterPro" id="IPR010998">
    <property type="entry name" value="Integrase_recombinase_N"/>
</dbReference>
<accession>A0A4P2VMU8</accession>
<evidence type="ECO:0008006" key="10">
    <source>
        <dbReference type="Google" id="ProtNLM"/>
    </source>
</evidence>
<protein>
    <recommendedName>
        <fullName evidence="10">Integrase</fullName>
    </recommendedName>
</protein>
<dbReference type="Proteomes" id="UP000291236">
    <property type="component" value="Plasmid 68K"/>
</dbReference>
<evidence type="ECO:0000313" key="9">
    <source>
        <dbReference type="Proteomes" id="UP000291236"/>
    </source>
</evidence>
<proteinExistence type="inferred from homology"/>
<evidence type="ECO:0000259" key="6">
    <source>
        <dbReference type="PROSITE" id="PS51898"/>
    </source>
</evidence>
<feature type="domain" description="Tyr recombinase" evidence="6">
    <location>
        <begin position="135"/>
        <end position="331"/>
    </location>
</feature>
<dbReference type="Pfam" id="PF02899">
    <property type="entry name" value="Phage_int_SAM_1"/>
    <property type="match status" value="1"/>
</dbReference>
<dbReference type="Gene3D" id="1.10.443.10">
    <property type="entry name" value="Intergrase catalytic core"/>
    <property type="match status" value="1"/>
</dbReference>
<dbReference type="InterPro" id="IPR050090">
    <property type="entry name" value="Tyrosine_recombinase_XerCD"/>
</dbReference>
<dbReference type="InterPro" id="IPR044068">
    <property type="entry name" value="CB"/>
</dbReference>
<feature type="domain" description="Core-binding (CB)" evidence="7">
    <location>
        <begin position="34"/>
        <end position="112"/>
    </location>
</feature>
<dbReference type="PROSITE" id="PS51900">
    <property type="entry name" value="CB"/>
    <property type="match status" value="1"/>
</dbReference>
<dbReference type="PROSITE" id="PS51898">
    <property type="entry name" value="TYR_RECOMBINASE"/>
    <property type="match status" value="1"/>
</dbReference>
<dbReference type="CDD" id="cd00397">
    <property type="entry name" value="DNA_BRE_C"/>
    <property type="match status" value="1"/>
</dbReference>
<evidence type="ECO:0000256" key="4">
    <source>
        <dbReference type="ARBA" id="ARBA00023172"/>
    </source>
</evidence>
<dbReference type="OrthoDB" id="5292621at2"/>
<geneLocation type="plasmid" evidence="8 9">
    <name>68K</name>
</geneLocation>
<keyword evidence="4" id="KW-0233">DNA recombination</keyword>
<evidence type="ECO:0000256" key="1">
    <source>
        <dbReference type="ARBA" id="ARBA00008857"/>
    </source>
</evidence>
<comment type="similarity">
    <text evidence="1">Belongs to the 'phage' integrase family.</text>
</comment>
<keyword evidence="9" id="KW-1185">Reference proteome</keyword>
<keyword evidence="8" id="KW-0614">Plasmid</keyword>
<dbReference type="AlphaFoldDB" id="A0A4P2VMU8"/>
<dbReference type="RefSeq" id="WP_130613335.1">
    <property type="nucleotide sequence ID" value="NZ_AP019370.1"/>
</dbReference>
<dbReference type="GO" id="GO:0006310">
    <property type="term" value="P:DNA recombination"/>
    <property type="evidence" value="ECO:0007669"/>
    <property type="project" value="UniProtKB-KW"/>
</dbReference>
<gene>
    <name evidence="8" type="ORF">JCM31447_32170</name>
</gene>
<keyword evidence="3 5" id="KW-0238">DNA-binding</keyword>
<evidence type="ECO:0000259" key="7">
    <source>
        <dbReference type="PROSITE" id="PS51900"/>
    </source>
</evidence>
<dbReference type="Pfam" id="PF00589">
    <property type="entry name" value="Phage_integrase"/>
    <property type="match status" value="1"/>
</dbReference>
<dbReference type="InterPro" id="IPR004107">
    <property type="entry name" value="Integrase_SAM-like_N"/>
</dbReference>
<evidence type="ECO:0000256" key="2">
    <source>
        <dbReference type="ARBA" id="ARBA00022908"/>
    </source>
</evidence>
<dbReference type="InterPro" id="IPR002104">
    <property type="entry name" value="Integrase_catalytic"/>
</dbReference>
<dbReference type="KEGG" id="sbf:JCM31447_32170"/>